<proteinExistence type="predicted"/>
<accession>A0A6G3X948</accession>
<name>A0A6G3X948_9ACTN</name>
<protein>
    <submittedName>
        <fullName evidence="2">Uncharacterized protein</fullName>
    </submittedName>
</protein>
<dbReference type="EMBL" id="JAAGMN010005032">
    <property type="protein sequence ID" value="NEE14162.1"/>
    <property type="molecule type" value="Genomic_DNA"/>
</dbReference>
<sequence>MQDAEHVQGDEPTEPTEPTRSVTPAEEAEPAGTAGKAAAEDLDWFEDVPEENVGAVLSLDETAPLPWI</sequence>
<reference evidence="2" key="1">
    <citation type="submission" date="2020-01" db="EMBL/GenBank/DDBJ databases">
        <title>Insect and environment-associated Actinomycetes.</title>
        <authorList>
            <person name="Currrie C."/>
            <person name="Chevrette M."/>
            <person name="Carlson C."/>
            <person name="Stubbendieck R."/>
            <person name="Wendt-Pienkowski E."/>
        </authorList>
    </citation>
    <scope>NUCLEOTIDE SEQUENCE</scope>
    <source>
        <strain evidence="2">SID7499</strain>
    </source>
</reference>
<evidence type="ECO:0000256" key="1">
    <source>
        <dbReference type="SAM" id="MobiDB-lite"/>
    </source>
</evidence>
<organism evidence="2">
    <name type="scientific">Streptomyces sp. SID7499</name>
    <dbReference type="NCBI Taxonomy" id="2706086"/>
    <lineage>
        <taxon>Bacteria</taxon>
        <taxon>Bacillati</taxon>
        <taxon>Actinomycetota</taxon>
        <taxon>Actinomycetes</taxon>
        <taxon>Kitasatosporales</taxon>
        <taxon>Streptomycetaceae</taxon>
        <taxon>Streptomyces</taxon>
    </lineage>
</organism>
<comment type="caution">
    <text evidence="2">The sequence shown here is derived from an EMBL/GenBank/DDBJ whole genome shotgun (WGS) entry which is preliminary data.</text>
</comment>
<feature type="region of interest" description="Disordered" evidence="1">
    <location>
        <begin position="1"/>
        <end position="39"/>
    </location>
</feature>
<evidence type="ECO:0000313" key="2">
    <source>
        <dbReference type="EMBL" id="NEE14162.1"/>
    </source>
</evidence>
<dbReference type="AlphaFoldDB" id="A0A6G3X948"/>
<gene>
    <name evidence="2" type="ORF">G3M58_47850</name>
</gene>